<keyword evidence="2" id="KW-1185">Reference proteome</keyword>
<evidence type="ECO:0000313" key="2">
    <source>
        <dbReference type="Proteomes" id="UP000248627"/>
    </source>
</evidence>
<dbReference type="Pfam" id="PF14355">
    <property type="entry name" value="Abi_C"/>
    <property type="match status" value="1"/>
</dbReference>
<dbReference type="Proteomes" id="UP000248627">
    <property type="component" value="Unassembled WGS sequence"/>
</dbReference>
<sequence length="301" mass="32644">MTPDDLFETTTSTSFGGGWPTVDSEFKTELLEQLRRGPVDAVNDVDVAEALALLLHSDFMAFGTGGGERLSDAEARLALRALRATCARLGLAIEVPWQDFTSFRSYWLAHDGYGSWAARRQMVGEAFEPLLQRLYRLQEQVPAGTVVAPALNALTDPAVITEHLKRLAASVDTDPRLAVSVAKDLVESTAKLVLRERGVEYNPKDDLPALVAQAQQALRLHAAGVADTTEEAKALKTILGSLSRLTQGVTELRNQVGVGHGRDSVPGWVRPRHARLAAGAATTWCNLMLETLGDPEAPWRA</sequence>
<organism evidence="1 2">
    <name type="scientific">Micromonospora endophytica</name>
    <dbReference type="NCBI Taxonomy" id="515350"/>
    <lineage>
        <taxon>Bacteria</taxon>
        <taxon>Bacillati</taxon>
        <taxon>Actinomycetota</taxon>
        <taxon>Actinomycetes</taxon>
        <taxon>Micromonosporales</taxon>
        <taxon>Micromonosporaceae</taxon>
        <taxon>Micromonospora</taxon>
    </lineage>
</organism>
<gene>
    <name evidence="1" type="ORF">C1I93_05325</name>
</gene>
<comment type="caution">
    <text evidence="1">The sequence shown here is derived from an EMBL/GenBank/DDBJ whole genome shotgun (WGS) entry which is preliminary data.</text>
</comment>
<accession>A0A2W2E3P8</accession>
<protein>
    <submittedName>
        <fullName evidence="1">Uncharacterized protein</fullName>
    </submittedName>
</protein>
<name>A0A2W2E3P8_9ACTN</name>
<proteinExistence type="predicted"/>
<dbReference type="EMBL" id="POTX01000021">
    <property type="protein sequence ID" value="PZF99603.1"/>
    <property type="molecule type" value="Genomic_DNA"/>
</dbReference>
<reference evidence="1 2" key="1">
    <citation type="submission" date="2018-01" db="EMBL/GenBank/DDBJ databases">
        <title>Draft genome sequence of Jishengella endophytica.</title>
        <authorList>
            <person name="Sahin N."/>
            <person name="Ay H."/>
            <person name="Saygin H."/>
        </authorList>
    </citation>
    <scope>NUCLEOTIDE SEQUENCE [LARGE SCALE GENOMIC DNA]</scope>
    <source>
        <strain evidence="1 2">DSM 45430</strain>
    </source>
</reference>
<dbReference type="InterPro" id="IPR026001">
    <property type="entry name" value="Abi-like_C"/>
</dbReference>
<dbReference type="OrthoDB" id="5139861at2"/>
<dbReference type="AlphaFoldDB" id="A0A2W2E3P8"/>
<evidence type="ECO:0000313" key="1">
    <source>
        <dbReference type="EMBL" id="PZF99603.1"/>
    </source>
</evidence>
<dbReference type="RefSeq" id="WP_111242089.1">
    <property type="nucleotide sequence ID" value="NZ_AP023358.1"/>
</dbReference>